<accession>A0ACD3QAE7</accession>
<reference evidence="1" key="1">
    <citation type="submission" date="2018-11" db="EMBL/GenBank/DDBJ databases">
        <title>The sequence and de novo assembly of Larimichthys crocea genome using PacBio and Hi-C technologies.</title>
        <authorList>
            <person name="Xu P."/>
            <person name="Chen B."/>
            <person name="Zhou Z."/>
            <person name="Ke Q."/>
            <person name="Wu Y."/>
            <person name="Bai H."/>
            <person name="Pu F."/>
        </authorList>
    </citation>
    <scope>NUCLEOTIDE SEQUENCE</scope>
    <source>
        <tissue evidence="1">Muscle</tissue>
    </source>
</reference>
<organism evidence="1 2">
    <name type="scientific">Larimichthys crocea</name>
    <name type="common">Large yellow croaker</name>
    <name type="synonym">Pseudosciaena crocea</name>
    <dbReference type="NCBI Taxonomy" id="215358"/>
    <lineage>
        <taxon>Eukaryota</taxon>
        <taxon>Metazoa</taxon>
        <taxon>Chordata</taxon>
        <taxon>Craniata</taxon>
        <taxon>Vertebrata</taxon>
        <taxon>Euteleostomi</taxon>
        <taxon>Actinopterygii</taxon>
        <taxon>Neopterygii</taxon>
        <taxon>Teleostei</taxon>
        <taxon>Neoteleostei</taxon>
        <taxon>Acanthomorphata</taxon>
        <taxon>Eupercaria</taxon>
        <taxon>Sciaenidae</taxon>
        <taxon>Larimichthys</taxon>
    </lineage>
</organism>
<dbReference type="EMBL" id="CM011694">
    <property type="protein sequence ID" value="TMS04165.1"/>
    <property type="molecule type" value="Genomic_DNA"/>
</dbReference>
<dbReference type="Proteomes" id="UP000793456">
    <property type="component" value="Chromosome XXI"/>
</dbReference>
<name>A0ACD3QAE7_LARCR</name>
<evidence type="ECO:0000313" key="1">
    <source>
        <dbReference type="EMBL" id="TMS04165.1"/>
    </source>
</evidence>
<comment type="caution">
    <text evidence="1">The sequence shown here is derived from an EMBL/GenBank/DDBJ whole genome shotgun (WGS) entry which is preliminary data.</text>
</comment>
<proteinExistence type="predicted"/>
<protein>
    <submittedName>
        <fullName evidence="1">Uncharacterized protein</fullName>
    </submittedName>
</protein>
<keyword evidence="2" id="KW-1185">Reference proteome</keyword>
<evidence type="ECO:0000313" key="2">
    <source>
        <dbReference type="Proteomes" id="UP000793456"/>
    </source>
</evidence>
<sequence length="1233" mass="138905">MQRMLVKLSPIPLKLNQNVCTHWTLSEVVLAFKSILRKGVSRGELLRKITRRTVVQLMLGFCFINYSPRDGPHFLGPERNPTENGNVSHHTTFDPEGLLGTINSIVMGFLGMQAGRIIIFYKGANLHILCRFLVWAIILGISAAILSKCTRDGGFIPVNKNLWSLSYVMCMGCFSFLLLGGMYFITDVKGWWAGQPFIYPGMNSIFVYVGHSLLGFYFPFSWEMRFQESHWEWLFQSLWGTALWVLIAYMLNGAVSSEAVNLLPLVSQPASQPGSSHGSRTQQPVYGTLRTSSGSPEPRVQDTRCESEFQSLTLDCCFCWHCMDAARTCQSSLPDPLVSSGSRFTLMHGGKQSASLLISTVIDWSAARYTAFPIGRYHGQMQCMLTLGEKGHWDELSPQELQSASKISGGMNHRAARPGHFSRSAVLLTRMLSKDVWELTGLYFPQNEYIETVYVGQQAGTPILQVHAMLDSDSERPHFYLCWTISHRHPYSSWFNLDINTGILSLNKTLEESDFALLNQKSPFVMKLSLKAMVLPYFTKKPQCNSRSFFRITLDFVNATMPQCAQTDMKELCFPHRDTSNPHIMENRFPGPLRQLRRLTRLNVCPNYTISYNVDPDTPAPFAVNENTTELVVTAPLDREESERYRLLLVCTVRTETVITKVETSLDVFVNDEDDNAPYVNGTDTADIIISFNRTKGGSFGTLFIFDRDLTPIYPIDQSHNKYVGTLLNSDPWVKETFAIKGTFSEKKAALGGIRMTVHDYLHIHFPNITHMFTLTRRASVYAQVGRVCVENCQQFDGISVTYRLEVPDKNVSADMQTCYSAISITQAPDEMWGLLYVNDTEALHRPECQDLQYLVIAQEEHTQLEASTQIHIILDSEANKASQENQQFLSCAENRRRGDCESVRGLGATTGRCQWRQGSEKGISENYSTCSPDLRTCPDSFCDAVESKDASICPQDCTKETVTGGHERGLRNGIQAGYGTCYCYSERCFCEKEDIEEPICDDMCKTIIATALLLSFIVSILLSSYFIHRYHKNSPKPPIASAEMTFRRPAQAYPISFPANNLRRGSQESIETDTFKIPEDPKWEFPRKNLVLGKTLGEGEFGKVVKATAFRLKGKAGYTTVAVKMLKENASHSELRDLLSEFTLLKQVNHPHVIKMYGACSQDGPLYLIVEYAKYGSLRNFLRESRKVGPSYMGRDANRNSSYLENPDDRALTMGDLISFAVADLQRDAIPG</sequence>
<gene>
    <name evidence="1" type="ORF">E3U43_009322</name>
</gene>